<proteinExistence type="predicted"/>
<protein>
    <submittedName>
        <fullName evidence="1">Uncharacterized protein</fullName>
    </submittedName>
</protein>
<evidence type="ECO:0000313" key="2">
    <source>
        <dbReference type="Proteomes" id="UP000183658"/>
    </source>
</evidence>
<dbReference type="RefSeq" id="WP_074723228.1">
    <property type="nucleotide sequence ID" value="NZ_CBCRVS010000016.1"/>
</dbReference>
<reference evidence="2" key="1">
    <citation type="submission" date="2016-10" db="EMBL/GenBank/DDBJ databases">
        <authorList>
            <person name="Varghese N."/>
            <person name="Submissions S."/>
        </authorList>
    </citation>
    <scope>NUCLEOTIDE SEQUENCE [LARGE SCALE GENOMIC DNA]</scope>
    <source>
        <strain evidence="2">DSM 15719</strain>
    </source>
</reference>
<accession>A0A1H9KIL1</accession>
<sequence length="186" mass="20676">MNISKEQNEAVNDIVELIASKLGDEKREINIIDAISTCARLAGSLLFRSFDFQIKDAKPGTVMLSENANIKGPELVNLTHNVLYSFGITIDNQKMNESSANETSIDFINAINLVQNQALEIMNKYNLTFEQLAQSTAIATAFIIQQSPNIEAEIGFGKAIYHYIEGSKTFPPNFIESNITNEVRVE</sequence>
<keyword evidence="2" id="KW-1185">Reference proteome</keyword>
<evidence type="ECO:0000313" key="1">
    <source>
        <dbReference type="EMBL" id="SEQ98981.1"/>
    </source>
</evidence>
<name>A0A1H9KIL1_FLAFI</name>
<dbReference type="Proteomes" id="UP000183658">
    <property type="component" value="Unassembled WGS sequence"/>
</dbReference>
<dbReference type="AlphaFoldDB" id="A0A1H9KIL1"/>
<dbReference type="EMBL" id="FOFZ01000006">
    <property type="protein sequence ID" value="SEQ98981.1"/>
    <property type="molecule type" value="Genomic_DNA"/>
</dbReference>
<gene>
    <name evidence="1" type="ORF">SAMN05444355_1062</name>
</gene>
<organism evidence="1 2">
    <name type="scientific">Flavobacterium frigoris</name>
    <dbReference type="NCBI Taxonomy" id="229204"/>
    <lineage>
        <taxon>Bacteria</taxon>
        <taxon>Pseudomonadati</taxon>
        <taxon>Bacteroidota</taxon>
        <taxon>Flavobacteriia</taxon>
        <taxon>Flavobacteriales</taxon>
        <taxon>Flavobacteriaceae</taxon>
        <taxon>Flavobacterium</taxon>
    </lineage>
</organism>
<dbReference type="OrthoDB" id="1426153at2"/>